<dbReference type="AlphaFoldDB" id="A0AAD5Q4U5"/>
<dbReference type="PANTHER" id="PTHR10015">
    <property type="entry name" value="HEAT SHOCK TRANSCRIPTION FACTOR"/>
    <property type="match status" value="1"/>
</dbReference>
<dbReference type="InterPro" id="IPR036390">
    <property type="entry name" value="WH_DNA-bd_sf"/>
</dbReference>
<comment type="similarity">
    <text evidence="4">Belongs to the HSF family.</text>
</comment>
<gene>
    <name evidence="6" type="ORF">P43SY_008630</name>
</gene>
<evidence type="ECO:0000256" key="4">
    <source>
        <dbReference type="RuleBase" id="RU004020"/>
    </source>
</evidence>
<feature type="domain" description="HSF-type DNA-binding" evidence="5">
    <location>
        <begin position="3"/>
        <end position="58"/>
    </location>
</feature>
<keyword evidence="3" id="KW-0539">Nucleus</keyword>
<dbReference type="SUPFAM" id="SSF46785">
    <property type="entry name" value="Winged helix' DNA-binding domain"/>
    <property type="match status" value="1"/>
</dbReference>
<sequence>MMAEHCLPKYFRHRRFSSLIRQLNFYSFYRVQEGQLTIYQHSYFRKGRPDLLVHIKRRGAGKAKDPWFDPLAPPTPKPTTMPLSLNGLMMPPQMDMCQSMGAPNPMVCYSPMAKPLANSIDNMSPALKPMITPMAPPAVDLGGGSTMLDGEKYLENQRWDNQLLDMNMARVGMNSVMKTEPQVYAEFAVNSPLLGSSNMSKCMSNSVDIDIQDFLTDDCSMLGEKNGSAEDRVSPSHCHPSAPTKCALVARNCLKWENKECAVDESPVYDRSRPDVPQTEADATFEQELLLDLANVEPGAWEVPLSPLNDEEDVMPWLDLCF</sequence>
<reference evidence="6" key="1">
    <citation type="submission" date="2021-12" db="EMBL/GenBank/DDBJ databases">
        <title>Prjna785345.</title>
        <authorList>
            <person name="Rujirawat T."/>
            <person name="Krajaejun T."/>
        </authorList>
    </citation>
    <scope>NUCLEOTIDE SEQUENCE</scope>
    <source>
        <strain evidence="6">Pi057C3</strain>
    </source>
</reference>
<evidence type="ECO:0000256" key="1">
    <source>
        <dbReference type="ARBA" id="ARBA00004123"/>
    </source>
</evidence>
<comment type="subcellular location">
    <subcellularLocation>
        <location evidence="1">Nucleus</location>
    </subcellularLocation>
</comment>
<dbReference type="PANTHER" id="PTHR10015:SF206">
    <property type="entry name" value="HSF-TYPE DNA-BINDING DOMAIN-CONTAINING PROTEIN"/>
    <property type="match status" value="1"/>
</dbReference>
<keyword evidence="7" id="KW-1185">Reference proteome</keyword>
<dbReference type="Pfam" id="PF00447">
    <property type="entry name" value="HSF_DNA-bind"/>
    <property type="match status" value="1"/>
</dbReference>
<evidence type="ECO:0000313" key="6">
    <source>
        <dbReference type="EMBL" id="KAJ0396968.1"/>
    </source>
</evidence>
<dbReference type="InterPro" id="IPR000232">
    <property type="entry name" value="HSF_DNA-bd"/>
</dbReference>
<dbReference type="Gene3D" id="1.10.10.10">
    <property type="entry name" value="Winged helix-like DNA-binding domain superfamily/Winged helix DNA-binding domain"/>
    <property type="match status" value="1"/>
</dbReference>
<comment type="caution">
    <text evidence="6">The sequence shown here is derived from an EMBL/GenBank/DDBJ whole genome shotgun (WGS) entry which is preliminary data.</text>
</comment>
<dbReference type="EMBL" id="JAKCXM010000272">
    <property type="protein sequence ID" value="KAJ0396968.1"/>
    <property type="molecule type" value="Genomic_DNA"/>
</dbReference>
<evidence type="ECO:0000259" key="5">
    <source>
        <dbReference type="SMART" id="SM00415"/>
    </source>
</evidence>
<evidence type="ECO:0000313" key="7">
    <source>
        <dbReference type="Proteomes" id="UP001209570"/>
    </source>
</evidence>
<evidence type="ECO:0000256" key="2">
    <source>
        <dbReference type="ARBA" id="ARBA00023125"/>
    </source>
</evidence>
<dbReference type="GO" id="GO:0005634">
    <property type="term" value="C:nucleus"/>
    <property type="evidence" value="ECO:0007669"/>
    <property type="project" value="UniProtKB-SubCell"/>
</dbReference>
<organism evidence="6 7">
    <name type="scientific">Pythium insidiosum</name>
    <name type="common">Pythiosis disease agent</name>
    <dbReference type="NCBI Taxonomy" id="114742"/>
    <lineage>
        <taxon>Eukaryota</taxon>
        <taxon>Sar</taxon>
        <taxon>Stramenopiles</taxon>
        <taxon>Oomycota</taxon>
        <taxon>Peronosporomycetes</taxon>
        <taxon>Pythiales</taxon>
        <taxon>Pythiaceae</taxon>
        <taxon>Pythium</taxon>
    </lineage>
</organism>
<dbReference type="SMART" id="SM00415">
    <property type="entry name" value="HSF"/>
    <property type="match status" value="1"/>
</dbReference>
<accession>A0AAD5Q4U5</accession>
<keyword evidence="2" id="KW-0238">DNA-binding</keyword>
<evidence type="ECO:0000256" key="3">
    <source>
        <dbReference type="ARBA" id="ARBA00023242"/>
    </source>
</evidence>
<name>A0AAD5Q4U5_PYTIN</name>
<dbReference type="InterPro" id="IPR036388">
    <property type="entry name" value="WH-like_DNA-bd_sf"/>
</dbReference>
<dbReference type="Proteomes" id="UP001209570">
    <property type="component" value="Unassembled WGS sequence"/>
</dbReference>
<proteinExistence type="inferred from homology"/>
<dbReference type="GO" id="GO:0043565">
    <property type="term" value="F:sequence-specific DNA binding"/>
    <property type="evidence" value="ECO:0007669"/>
    <property type="project" value="InterPro"/>
</dbReference>
<protein>
    <recommendedName>
        <fullName evidence="5">HSF-type DNA-binding domain-containing protein</fullName>
    </recommendedName>
</protein>
<dbReference type="GO" id="GO:0003700">
    <property type="term" value="F:DNA-binding transcription factor activity"/>
    <property type="evidence" value="ECO:0007669"/>
    <property type="project" value="InterPro"/>
</dbReference>